<dbReference type="SUPFAM" id="SSF49464">
    <property type="entry name" value="Carboxypeptidase regulatory domain-like"/>
    <property type="match status" value="1"/>
</dbReference>
<feature type="non-terminal residue" evidence="2">
    <location>
        <position position="1"/>
    </location>
</feature>
<dbReference type="AlphaFoldDB" id="A0A2M7VAJ7"/>
<dbReference type="InterPro" id="IPR008969">
    <property type="entry name" value="CarboxyPept-like_regulatory"/>
</dbReference>
<dbReference type="InterPro" id="IPR013784">
    <property type="entry name" value="Carb-bd-like_fold"/>
</dbReference>
<name>A0A2M7VAJ7_9BACT</name>
<dbReference type="InterPro" id="IPR036365">
    <property type="entry name" value="PGBD-like_sf"/>
</dbReference>
<protein>
    <recommendedName>
        <fullName evidence="1">Peptidoglycan binding-like domain-containing protein</fullName>
    </recommendedName>
</protein>
<dbReference type="Proteomes" id="UP000228568">
    <property type="component" value="Unassembled WGS sequence"/>
</dbReference>
<dbReference type="Pfam" id="PF13620">
    <property type="entry name" value="CarboxypepD_reg"/>
    <property type="match status" value="2"/>
</dbReference>
<dbReference type="Pfam" id="PF01471">
    <property type="entry name" value="PG_binding_1"/>
    <property type="match status" value="1"/>
</dbReference>
<dbReference type="InterPro" id="IPR002477">
    <property type="entry name" value="Peptidoglycan-bd-like"/>
</dbReference>
<evidence type="ECO:0000313" key="2">
    <source>
        <dbReference type="EMBL" id="PIZ95902.1"/>
    </source>
</evidence>
<feature type="domain" description="Peptidoglycan binding-like" evidence="1">
    <location>
        <begin position="1172"/>
        <end position="1229"/>
    </location>
</feature>
<dbReference type="SUPFAM" id="SSF47090">
    <property type="entry name" value="PGBD-like"/>
    <property type="match status" value="1"/>
</dbReference>
<dbReference type="EMBL" id="PFPK01000002">
    <property type="protein sequence ID" value="PIZ95902.1"/>
    <property type="molecule type" value="Genomic_DNA"/>
</dbReference>
<evidence type="ECO:0000259" key="1">
    <source>
        <dbReference type="Pfam" id="PF01471"/>
    </source>
</evidence>
<organism evidence="2 3">
    <name type="scientific">Candidatus Magasanikbacteria bacterium CG_4_10_14_0_2_um_filter_37_12</name>
    <dbReference type="NCBI Taxonomy" id="1974637"/>
    <lineage>
        <taxon>Bacteria</taxon>
        <taxon>Candidatus Magasanikiibacteriota</taxon>
    </lineage>
</organism>
<dbReference type="InterPro" id="IPR036366">
    <property type="entry name" value="PGBDSf"/>
</dbReference>
<dbReference type="Gene3D" id="2.60.40.1120">
    <property type="entry name" value="Carboxypeptidase-like, regulatory domain"/>
    <property type="match status" value="3"/>
</dbReference>
<reference evidence="3" key="1">
    <citation type="submission" date="2017-09" db="EMBL/GenBank/DDBJ databases">
        <title>Depth-based differentiation of microbial function through sediment-hosted aquifers and enrichment of novel symbionts in the deep terrestrial subsurface.</title>
        <authorList>
            <person name="Probst A.J."/>
            <person name="Ladd B."/>
            <person name="Jarett J.K."/>
            <person name="Geller-Mcgrath D.E."/>
            <person name="Sieber C.M.K."/>
            <person name="Emerson J.B."/>
            <person name="Anantharaman K."/>
            <person name="Thomas B.C."/>
            <person name="Malmstrom R."/>
            <person name="Stieglmeier M."/>
            <person name="Klingl A."/>
            <person name="Woyke T."/>
            <person name="Ryan C.M."/>
            <person name="Banfield J.F."/>
        </authorList>
    </citation>
    <scope>NUCLEOTIDE SEQUENCE [LARGE SCALE GENOMIC DNA]</scope>
</reference>
<gene>
    <name evidence="2" type="ORF">COX81_00190</name>
</gene>
<comment type="caution">
    <text evidence="2">The sequence shown here is derived from an EMBL/GenBank/DDBJ whole genome shotgun (WGS) entry which is preliminary data.</text>
</comment>
<sequence length="1232" mass="129266">GVAFDTDTDTITFTFASANVTVTGTVKDGSGTGLANVEVFMNRQGFGAPVFTETDASGVFSLSVTDYGNYEIGAHKDGMPEAHKSIDVRNESGTKLYVDGKNVTGAFNLTMKKPSYTISGKVLDNTNNGIGYAPIVATDAGGNTVFSGTSADGSYTLFVDNGTWTVRAELPPDKTDSCGGFSKTVVVSSASMASQNITPTVSTCYTLSGTVSVGGTNLSNVPLFIEEWDAVNDRPVAAGVKRGTGTDSNGQYSTKVGVGTYRIGTLHPDYGELSSTSTVAGNTTKNITVATTANVTFSFTGGTSDMNAFIELKNSSDKNKRVSKQVNSLATDAVLTGQDGVTYNYFVDVFGIGKFTGTVIAGGDTKTIDLGVSSGFVTVTGTIYDGSDNAKAGALVMFSNASTTVTAVTDESGQYSIQIKAGDYDVSDSLAGFVPARGTNVSFTTSTAAYDFGGASPDQSALQATPYTIEGTVYASDGSTPMTDGYVWGSNASSTMVSTPVDPNTGAYSLPVNNGVWIIKAVGPLHAKTTRSGTVTVSGASQTGKDITLTSETGNSVTSTSGIVSARTGGSVNDASGSGIKLTAAGGVLESGSGNVTLNFEKNYTAPDTKNFQALGNATFGISASGNSTIKNLTGNAEIQLDYFSLLADLPENVSESDLQLAYYSPERDEYVPVEGGFTIDADNNTITGLVNHFTDFVITYRNGDAGVTVTESDSSTAVTEGGATDSITYVLTSAPTTNVVITPSASGSQVSLSPTSMTFTTVNWATPQTLTVTAVNDSSVEGTHSGTITHEITSDDANYAGVSISNITATITDNDSAGGGGGGGGGVDITPPTDTSIVIANNATSTTSTTVNLALGAVGASHMMIGNDSLFTSSTWEVYTTTKTWVLTSATGTKMVYTKFRDTAGNISSVVSDTIELLAGDVTTTPPVVEPKQEEKTEPKNIACSLTIGGAYKLSTNSAVYYITSDCTKRIFTHADIFFTYFSSWNDVHVTAEAMLKTIPNDTLSFMPRGPKYDPKYGALVKIVTDPKVYLLLGTEKYWITSPDVFEALGYSWNWIEDIDVSLLNKYTLGSEIGYLNHHPNYTLIKYKNDPKVYRLEPDPKDASKQVRRHIKDAPTFESLGFRWDRIVTVSDAEIYANGNVLAVGDTTKNETQPTAGNTYAFDIDLSSGMSGGAVIKLQKKLKELNFFKYPTITGYYGLATVEAVQAFQKVYGISTLGIVGPQTRAKLNSL</sequence>
<dbReference type="Gene3D" id="1.10.101.10">
    <property type="entry name" value="PGBD-like superfamily/PGBD"/>
    <property type="match status" value="1"/>
</dbReference>
<accession>A0A2M7VAJ7</accession>
<dbReference type="GO" id="GO:0030246">
    <property type="term" value="F:carbohydrate binding"/>
    <property type="evidence" value="ECO:0007669"/>
    <property type="project" value="InterPro"/>
</dbReference>
<dbReference type="SUPFAM" id="SSF49452">
    <property type="entry name" value="Starch-binding domain-like"/>
    <property type="match status" value="2"/>
</dbReference>
<evidence type="ECO:0000313" key="3">
    <source>
        <dbReference type="Proteomes" id="UP000228568"/>
    </source>
</evidence>
<proteinExistence type="predicted"/>